<accession>A0ABT1RDQ2</accession>
<organism evidence="1 2">
    <name type="scientific">Shinella lacus</name>
    <dbReference type="NCBI Taxonomy" id="2654216"/>
    <lineage>
        <taxon>Bacteria</taxon>
        <taxon>Pseudomonadati</taxon>
        <taxon>Pseudomonadota</taxon>
        <taxon>Alphaproteobacteria</taxon>
        <taxon>Hyphomicrobiales</taxon>
        <taxon>Rhizobiaceae</taxon>
        <taxon>Shinella</taxon>
    </lineage>
</organism>
<evidence type="ECO:0000313" key="1">
    <source>
        <dbReference type="EMBL" id="MCQ4633318.1"/>
    </source>
</evidence>
<dbReference type="EMBL" id="WHSB02000012">
    <property type="protein sequence ID" value="MCQ4633318.1"/>
    <property type="molecule type" value="Genomic_DNA"/>
</dbReference>
<reference evidence="1" key="1">
    <citation type="submission" date="2021-07" db="EMBL/GenBank/DDBJ databases">
        <title>Shinella sp. nov., a novel member of the genus Shinella from water.</title>
        <authorList>
            <person name="Deng Y."/>
        </authorList>
    </citation>
    <scope>NUCLEOTIDE SEQUENCE</scope>
    <source>
        <strain evidence="1">CPCC 100929</strain>
    </source>
</reference>
<protein>
    <submittedName>
        <fullName evidence="1">Uncharacterized protein</fullName>
    </submittedName>
</protein>
<keyword evidence="2" id="KW-1185">Reference proteome</keyword>
<proteinExistence type="predicted"/>
<evidence type="ECO:0000313" key="2">
    <source>
        <dbReference type="Proteomes" id="UP000996601"/>
    </source>
</evidence>
<sequence length="75" mass="8418">MVNQGTTTTDGELHSIIDEKLTAFMREMQEAGWGAEDVAFAIDVVLRERWIDRALAHRAAREELPKDFVSDGNEG</sequence>
<name>A0ABT1RDQ2_9HYPH</name>
<gene>
    <name evidence="1" type="ORF">GB927_024970</name>
</gene>
<dbReference type="Proteomes" id="UP000996601">
    <property type="component" value="Unassembled WGS sequence"/>
</dbReference>
<comment type="caution">
    <text evidence="1">The sequence shown here is derived from an EMBL/GenBank/DDBJ whole genome shotgun (WGS) entry which is preliminary data.</text>
</comment>